<dbReference type="VEuPathDB" id="FungiDB:PPTG_16840"/>
<dbReference type="EMBL" id="KI688727">
    <property type="protein sequence ID" value="ETK75788.1"/>
    <property type="molecule type" value="Genomic_DNA"/>
</dbReference>
<protein>
    <submittedName>
        <fullName evidence="2">Uncharacterized protein</fullName>
    </submittedName>
</protein>
<reference evidence="2" key="1">
    <citation type="submission" date="2013-11" db="EMBL/GenBank/DDBJ databases">
        <title>The Genome Sequence of Phytophthora parasitica CJ02B3.</title>
        <authorList>
            <consortium name="The Broad Institute Genomics Platform"/>
            <person name="Russ C."/>
            <person name="Tyler B."/>
            <person name="Panabieres F."/>
            <person name="Shan W."/>
            <person name="Tripathy S."/>
            <person name="Grunwald N."/>
            <person name="Machado M."/>
            <person name="Johnson C.S."/>
            <person name="Arredondo F."/>
            <person name="Hong C."/>
            <person name="Coffey M."/>
            <person name="Young S.K."/>
            <person name="Zeng Q."/>
            <person name="Gargeya S."/>
            <person name="Fitzgerald M."/>
            <person name="Abouelleil A."/>
            <person name="Alvarado L."/>
            <person name="Chapman S.B."/>
            <person name="Gainer-Dewar J."/>
            <person name="Goldberg J."/>
            <person name="Griggs A."/>
            <person name="Gujja S."/>
            <person name="Hansen M."/>
            <person name="Howarth C."/>
            <person name="Imamovic A."/>
            <person name="Ireland A."/>
            <person name="Larimer J."/>
            <person name="McCowan C."/>
            <person name="Murphy C."/>
            <person name="Pearson M."/>
            <person name="Poon T.W."/>
            <person name="Priest M."/>
            <person name="Roberts A."/>
            <person name="Saif S."/>
            <person name="Shea T."/>
            <person name="Sykes S."/>
            <person name="Wortman J."/>
            <person name="Nusbaum C."/>
            <person name="Birren B."/>
        </authorList>
    </citation>
    <scope>NUCLEOTIDE SEQUENCE [LARGE SCALE GENOMIC DNA]</scope>
    <source>
        <strain evidence="2">CJ02B3</strain>
    </source>
</reference>
<dbReference type="Proteomes" id="UP000053236">
    <property type="component" value="Unassembled WGS sequence"/>
</dbReference>
<dbReference type="AlphaFoldDB" id="W2FY98"/>
<evidence type="ECO:0000313" key="2">
    <source>
        <dbReference type="EMBL" id="ETK75788.1"/>
    </source>
</evidence>
<dbReference type="EMBL" id="KI688727">
    <property type="protein sequence ID" value="ETK75787.1"/>
    <property type="molecule type" value="Genomic_DNA"/>
</dbReference>
<organism evidence="2">
    <name type="scientific">Phytophthora nicotianae</name>
    <name type="common">Potato buckeye rot agent</name>
    <name type="synonym">Phytophthora parasitica</name>
    <dbReference type="NCBI Taxonomy" id="4792"/>
    <lineage>
        <taxon>Eukaryota</taxon>
        <taxon>Sar</taxon>
        <taxon>Stramenopiles</taxon>
        <taxon>Oomycota</taxon>
        <taxon>Peronosporomycetes</taxon>
        <taxon>Peronosporales</taxon>
        <taxon>Peronosporaceae</taxon>
        <taxon>Phytophthora</taxon>
    </lineage>
</organism>
<gene>
    <name evidence="1" type="ORF">L915_17647</name>
    <name evidence="2" type="ORF">L915_17648</name>
</gene>
<name>W2FY98_PHYNI</name>
<sequence>MHYQSDDGADWRARRFRFANLHRNAINQSRQFDPAFAKEENKGVSR</sequence>
<evidence type="ECO:0000313" key="1">
    <source>
        <dbReference type="EMBL" id="ETK75787.1"/>
    </source>
</evidence>
<proteinExistence type="predicted"/>
<accession>W2FY98</accession>